<dbReference type="PROSITE" id="PS50977">
    <property type="entry name" value="HTH_TETR_2"/>
    <property type="match status" value="1"/>
</dbReference>
<reference evidence="4 5" key="1">
    <citation type="journal article" date="2015" name="Genome Announc.">
        <title>Expanding the biotechnology potential of lactobacilli through comparative genomics of 213 strains and associated genera.</title>
        <authorList>
            <person name="Sun Z."/>
            <person name="Harris H.M."/>
            <person name="McCann A."/>
            <person name="Guo C."/>
            <person name="Argimon S."/>
            <person name="Zhang W."/>
            <person name="Yang X."/>
            <person name="Jeffery I.B."/>
            <person name="Cooney J.C."/>
            <person name="Kagawa T.F."/>
            <person name="Liu W."/>
            <person name="Song Y."/>
            <person name="Salvetti E."/>
            <person name="Wrobel A."/>
            <person name="Rasinkangas P."/>
            <person name="Parkhill J."/>
            <person name="Rea M.C."/>
            <person name="O'Sullivan O."/>
            <person name="Ritari J."/>
            <person name="Douillard F.P."/>
            <person name="Paul Ross R."/>
            <person name="Yang R."/>
            <person name="Briner A.E."/>
            <person name="Felis G.E."/>
            <person name="de Vos W.M."/>
            <person name="Barrangou R."/>
            <person name="Klaenhammer T.R."/>
            <person name="Caufield P.W."/>
            <person name="Cui Y."/>
            <person name="Zhang H."/>
            <person name="O'Toole P.W."/>
        </authorList>
    </citation>
    <scope>NUCLEOTIDE SEQUENCE [LARGE SCALE GENOMIC DNA]</scope>
    <source>
        <strain evidence="4 5">DSM 20634</strain>
    </source>
</reference>
<dbReference type="GO" id="GO:0003677">
    <property type="term" value="F:DNA binding"/>
    <property type="evidence" value="ECO:0007669"/>
    <property type="project" value="UniProtKB-UniRule"/>
</dbReference>
<proteinExistence type="predicted"/>
<comment type="caution">
    <text evidence="4">The sequence shown here is derived from an EMBL/GenBank/DDBJ whole genome shotgun (WGS) entry which is preliminary data.</text>
</comment>
<keyword evidence="1 2" id="KW-0238">DNA-binding</keyword>
<dbReference type="Pfam" id="PF00440">
    <property type="entry name" value="TetR_N"/>
    <property type="match status" value="1"/>
</dbReference>
<evidence type="ECO:0000256" key="1">
    <source>
        <dbReference type="ARBA" id="ARBA00023125"/>
    </source>
</evidence>
<sequence>MTDLRIRRTKANIQRAFIQLVNQVGFKHVTVKSIADTALINRQTFYKHYEDKYQLADEMIDDFVAIYDQELEKRLVLKAQNVSFEESFGILFPEVQQLVAHRFDTLNALLTIQTDQPSLEKKLQQVMIQHFNQFLPEEMTAFEKVIISSLLVNLFDYFVTHKQLPELADVKKTLTDFLLLLK</sequence>
<protein>
    <recommendedName>
        <fullName evidence="3">HTH tetR-type domain-containing protein</fullName>
    </recommendedName>
</protein>
<dbReference type="RefSeq" id="WP_057781278.1">
    <property type="nucleotide sequence ID" value="NZ_AYYY01000070.1"/>
</dbReference>
<dbReference type="PANTHER" id="PTHR43479:SF7">
    <property type="entry name" value="TETR-FAMILY TRANSCRIPTIONAL REGULATOR"/>
    <property type="match status" value="1"/>
</dbReference>
<evidence type="ECO:0000313" key="5">
    <source>
        <dbReference type="Proteomes" id="UP000051733"/>
    </source>
</evidence>
<accession>A0A0R2A173</accession>
<keyword evidence="5" id="KW-1185">Reference proteome</keyword>
<dbReference type="InterPro" id="IPR001647">
    <property type="entry name" value="HTH_TetR"/>
</dbReference>
<name>A0A0R2A173_9LACO</name>
<dbReference type="AlphaFoldDB" id="A0A0R2A173"/>
<evidence type="ECO:0000259" key="3">
    <source>
        <dbReference type="PROSITE" id="PS50977"/>
    </source>
</evidence>
<dbReference type="SUPFAM" id="SSF46689">
    <property type="entry name" value="Homeodomain-like"/>
    <property type="match status" value="1"/>
</dbReference>
<dbReference type="OrthoDB" id="9810250at2"/>
<evidence type="ECO:0000313" key="4">
    <source>
        <dbReference type="EMBL" id="KRM60314.1"/>
    </source>
</evidence>
<dbReference type="InterPro" id="IPR009057">
    <property type="entry name" value="Homeodomain-like_sf"/>
</dbReference>
<evidence type="ECO:0000256" key="2">
    <source>
        <dbReference type="PROSITE-ProRule" id="PRU00335"/>
    </source>
</evidence>
<gene>
    <name evidence="4" type="ORF">FC26_GL000951</name>
</gene>
<feature type="domain" description="HTH tetR-type" evidence="3">
    <location>
        <begin position="7"/>
        <end position="67"/>
    </location>
</feature>
<dbReference type="PANTHER" id="PTHR43479">
    <property type="entry name" value="ACREF/ENVCD OPERON REPRESSOR-RELATED"/>
    <property type="match status" value="1"/>
</dbReference>
<dbReference type="STRING" id="1423813.FC26_GL000951"/>
<dbReference type="Gene3D" id="1.10.357.10">
    <property type="entry name" value="Tetracycline Repressor, domain 2"/>
    <property type="match status" value="1"/>
</dbReference>
<dbReference type="InterPro" id="IPR050624">
    <property type="entry name" value="HTH-type_Tx_Regulator"/>
</dbReference>
<dbReference type="Proteomes" id="UP000051733">
    <property type="component" value="Unassembled WGS sequence"/>
</dbReference>
<dbReference type="PATRIC" id="fig|1423813.3.peg.975"/>
<organism evidence="4 5">
    <name type="scientific">Paucilactobacillus vaccinostercus DSM 20634</name>
    <dbReference type="NCBI Taxonomy" id="1423813"/>
    <lineage>
        <taxon>Bacteria</taxon>
        <taxon>Bacillati</taxon>
        <taxon>Bacillota</taxon>
        <taxon>Bacilli</taxon>
        <taxon>Lactobacillales</taxon>
        <taxon>Lactobacillaceae</taxon>
        <taxon>Paucilactobacillus</taxon>
    </lineage>
</organism>
<feature type="DNA-binding region" description="H-T-H motif" evidence="2">
    <location>
        <begin position="30"/>
        <end position="49"/>
    </location>
</feature>
<dbReference type="EMBL" id="AYYY01000070">
    <property type="protein sequence ID" value="KRM60314.1"/>
    <property type="molecule type" value="Genomic_DNA"/>
</dbReference>